<comment type="caution">
    <text evidence="6">The sequence shown here is derived from an EMBL/GenBank/DDBJ whole genome shotgun (WGS) entry which is preliminary data.</text>
</comment>
<dbReference type="Gene3D" id="2.130.10.10">
    <property type="entry name" value="YVTN repeat-like/Quinoprotein amine dehydrogenase"/>
    <property type="match status" value="2"/>
</dbReference>
<dbReference type="PANTHER" id="PTHR14205:SF15">
    <property type="entry name" value="EARP AND GARP COMPLEX-INTERACTING PROTEIN 1"/>
    <property type="match status" value="1"/>
</dbReference>
<evidence type="ECO:0000313" key="7">
    <source>
        <dbReference type="Proteomes" id="UP000077051"/>
    </source>
</evidence>
<dbReference type="InterPro" id="IPR001680">
    <property type="entry name" value="WD40_rpt"/>
</dbReference>
<protein>
    <submittedName>
        <fullName evidence="6">Uncharacterized protein</fullName>
    </submittedName>
</protein>
<dbReference type="Proteomes" id="UP000077051">
    <property type="component" value="Unassembled WGS sequence"/>
</dbReference>
<dbReference type="InterPro" id="IPR019775">
    <property type="entry name" value="WD40_repeat_CS"/>
</dbReference>
<evidence type="ECO:0000256" key="2">
    <source>
        <dbReference type="ARBA" id="ARBA00022574"/>
    </source>
</evidence>
<gene>
    <name evidence="6" type="ORF">MUCCIDRAFT_106331</name>
</gene>
<feature type="compositionally biased region" description="Basic and acidic residues" evidence="5">
    <location>
        <begin position="820"/>
        <end position="837"/>
    </location>
</feature>
<feature type="region of interest" description="Disordered" evidence="5">
    <location>
        <begin position="812"/>
        <end position="943"/>
    </location>
</feature>
<dbReference type="PANTHER" id="PTHR14205">
    <property type="entry name" value="WD-REPEAT PROTEIN"/>
    <property type="match status" value="1"/>
</dbReference>
<name>A0A162MV21_MUCCL</name>
<sequence length="943" mass="106110">MVQVHRGELIPSVYAFYPGKRMPFLCCFNRSSGWRIISENYEEHVKGLRSEQFDINHDGGSENYLTCIAISEDGIIAMGSGNKEGSLYFVRDMSAVKDVESGPRFTPLHKEVLGALIHSIDWSGHHLLVGTNQGVTKLFSVVFEHDQMQDFSLIGQYDNSLSEIATYSPSYIANSHIKSAEFSPNYSSQDMDASVHASSQFLTTTVNQLSVWDALEQKAPVSRIYATEAPLNCASWSPNDAQSLIVFGGYDRKLLIVDTRISTNSHNGVVWSADNAHDRPIRDAKFNPFIPYWIASAGEDSVVNIWDIRASHKAPVAKIDGNSGIVTSVTWSNLRPENLGTTASDGTMRYYTLSPEAFPIWDTHYRITRYDQQDSLPIVRERKQGNIWFTKDQNYKYANAQSWKTDMWDEGEYIEEERSTMLLAGALGLGEWGRPEPGTIYKGEEIVNARGAVVKVIPSKLRPSMYYSITSGGQLTANIVRFDAASNLRNRHRFDPADKDALAAKIEDDIYCRRITDAQQGLEQLKNAPIDDEHTERERAEEVQFLDDCLKPRDPIKCTEWRFDSIPDKSSKRISRRLWNTDDMWEDAIQTFKRDLKYWSYRIPPGYNTKYKFPLEFTAPIIAPHLVEEETVLAPLPPKKEDPAPEYLKVPDHIADSPYIYESDLENNSDAGSVISAASSVHETVSKPYEREPSVDDTASQQPIKDRRNMSHVPPIVTIHVDQDPNSIPASKNPFTPPQSATNPAPTAAAPPTVSTNPFESNAAVYPEQSPVKTPKSTNPFEMTALVDMNDTHQQQRSTNPFEYESLPETPMAAGLQDPHWMDDNHSVQSARSEKSEKKHHSWLPGGTHHLGLTLSRHSANSVSEGGHQDEEEGGNLNRTSSLKKHRKFNPFKRMLLRSGTDKEAYSQQRNNSVSTEESIDESHANTLLRKTSSRRNAIHGPF</sequence>
<comment type="similarity">
    <text evidence="1">Belongs to the WD repeat EIPR1 family.</text>
</comment>
<reference evidence="6 7" key="1">
    <citation type="submission" date="2015-06" db="EMBL/GenBank/DDBJ databases">
        <title>Expansion of signal transduction pathways in fungi by whole-genome duplication.</title>
        <authorList>
            <consortium name="DOE Joint Genome Institute"/>
            <person name="Corrochano L.M."/>
            <person name="Kuo A."/>
            <person name="Marcet-Houben M."/>
            <person name="Polaino S."/>
            <person name="Salamov A."/>
            <person name="Villalobos J.M."/>
            <person name="Alvarez M.I."/>
            <person name="Avalos J."/>
            <person name="Benito E.P."/>
            <person name="Benoit I."/>
            <person name="Burger G."/>
            <person name="Camino L.P."/>
            <person name="Canovas D."/>
            <person name="Cerda-Olmedo E."/>
            <person name="Cheng J.-F."/>
            <person name="Dominguez A."/>
            <person name="Elias M."/>
            <person name="Eslava A.P."/>
            <person name="Glaser F."/>
            <person name="Grimwood J."/>
            <person name="Gutierrez G."/>
            <person name="Heitman J."/>
            <person name="Henrissat B."/>
            <person name="Iturriaga E.A."/>
            <person name="Lang B.F."/>
            <person name="Lavin J.L."/>
            <person name="Lee S."/>
            <person name="Li W."/>
            <person name="Lindquist E."/>
            <person name="Lopez-Garcia S."/>
            <person name="Luque E.M."/>
            <person name="Marcos A.T."/>
            <person name="Martin J."/>
            <person name="Mccluskey K."/>
            <person name="Medina H.R."/>
            <person name="Miralles-Duran A."/>
            <person name="Miyazaki A."/>
            <person name="Munoz-Torres E."/>
            <person name="Oguiza J.A."/>
            <person name="Ohm R."/>
            <person name="Olmedo M."/>
            <person name="Orejas M."/>
            <person name="Ortiz-Castellanos L."/>
            <person name="Pisabarro A.G."/>
            <person name="Rodriguez-Romero J."/>
            <person name="Ruiz-Herrera J."/>
            <person name="Ruiz-Vazquez R."/>
            <person name="Sanz C."/>
            <person name="Schackwitz W."/>
            <person name="Schmutz J."/>
            <person name="Shahriari M."/>
            <person name="Shelest E."/>
            <person name="Silva-Franco F."/>
            <person name="Soanes D."/>
            <person name="Syed K."/>
            <person name="Tagua V.G."/>
            <person name="Talbot N.J."/>
            <person name="Thon M."/>
            <person name="De Vries R.P."/>
            <person name="Wiebenga A."/>
            <person name="Yadav J.S."/>
            <person name="Braun E.L."/>
            <person name="Baker S."/>
            <person name="Garre V."/>
            <person name="Horwitz B."/>
            <person name="Torres-Martinez S."/>
            <person name="Idnurm A."/>
            <person name="Herrera-Estrella A."/>
            <person name="Gabaldon T."/>
            <person name="Grigoriev I.V."/>
        </authorList>
    </citation>
    <scope>NUCLEOTIDE SEQUENCE [LARGE SCALE GENOMIC DNA]</scope>
    <source>
        <strain evidence="6 7">CBS 277.49</strain>
    </source>
</reference>
<feature type="compositionally biased region" description="Basic residues" evidence="5">
    <location>
        <begin position="882"/>
        <end position="891"/>
    </location>
</feature>
<dbReference type="STRING" id="747725.A0A162MV21"/>
<dbReference type="GO" id="GO:0016567">
    <property type="term" value="P:protein ubiquitination"/>
    <property type="evidence" value="ECO:0007669"/>
    <property type="project" value="TreeGrafter"/>
</dbReference>
<evidence type="ECO:0000313" key="6">
    <source>
        <dbReference type="EMBL" id="OAD05775.1"/>
    </source>
</evidence>
<feature type="compositionally biased region" description="Polar residues" evidence="5">
    <location>
        <begin position="724"/>
        <end position="734"/>
    </location>
</feature>
<dbReference type="InterPro" id="IPR036322">
    <property type="entry name" value="WD40_repeat_dom_sf"/>
</dbReference>
<dbReference type="VEuPathDB" id="FungiDB:MUCCIDRAFT_106331"/>
<keyword evidence="2 4" id="KW-0853">WD repeat</keyword>
<keyword evidence="3" id="KW-0677">Repeat</keyword>
<organism evidence="6 7">
    <name type="scientific">Mucor lusitanicus CBS 277.49</name>
    <dbReference type="NCBI Taxonomy" id="747725"/>
    <lineage>
        <taxon>Eukaryota</taxon>
        <taxon>Fungi</taxon>
        <taxon>Fungi incertae sedis</taxon>
        <taxon>Mucoromycota</taxon>
        <taxon>Mucoromycotina</taxon>
        <taxon>Mucoromycetes</taxon>
        <taxon>Mucorales</taxon>
        <taxon>Mucorineae</taxon>
        <taxon>Mucoraceae</taxon>
        <taxon>Mucor</taxon>
    </lineage>
</organism>
<evidence type="ECO:0000256" key="5">
    <source>
        <dbReference type="SAM" id="MobiDB-lite"/>
    </source>
</evidence>
<feature type="compositionally biased region" description="Low complexity" evidence="5">
    <location>
        <begin position="846"/>
        <end position="855"/>
    </location>
</feature>
<evidence type="ECO:0000256" key="3">
    <source>
        <dbReference type="ARBA" id="ARBA00022737"/>
    </source>
</evidence>
<dbReference type="OrthoDB" id="361494at2759"/>
<dbReference type="EMBL" id="AMYB01000002">
    <property type="protein sequence ID" value="OAD05775.1"/>
    <property type="molecule type" value="Genomic_DNA"/>
</dbReference>
<dbReference type="InterPro" id="IPR015943">
    <property type="entry name" value="WD40/YVTN_repeat-like_dom_sf"/>
</dbReference>
<dbReference type="PROSITE" id="PS50082">
    <property type="entry name" value="WD_REPEATS_2"/>
    <property type="match status" value="1"/>
</dbReference>
<accession>A0A162MV21</accession>
<dbReference type="AlphaFoldDB" id="A0A162MV21"/>
<feature type="region of interest" description="Disordered" evidence="5">
    <location>
        <begin position="683"/>
        <end position="760"/>
    </location>
</feature>
<feature type="compositionally biased region" description="Basic and acidic residues" evidence="5">
    <location>
        <begin position="684"/>
        <end position="694"/>
    </location>
</feature>
<evidence type="ECO:0000256" key="4">
    <source>
        <dbReference type="PROSITE-ProRule" id="PRU00221"/>
    </source>
</evidence>
<proteinExistence type="inferred from homology"/>
<feature type="compositionally biased region" description="Polar residues" evidence="5">
    <location>
        <begin position="906"/>
        <end position="917"/>
    </location>
</feature>
<feature type="compositionally biased region" description="Low complexity" evidence="5">
    <location>
        <begin position="738"/>
        <end position="758"/>
    </location>
</feature>
<dbReference type="SMART" id="SM00320">
    <property type="entry name" value="WD40"/>
    <property type="match status" value="5"/>
</dbReference>
<feature type="repeat" description="WD" evidence="4">
    <location>
        <begin position="274"/>
        <end position="316"/>
    </location>
</feature>
<dbReference type="SUPFAM" id="SSF50978">
    <property type="entry name" value="WD40 repeat-like"/>
    <property type="match status" value="1"/>
</dbReference>
<evidence type="ECO:0000256" key="1">
    <source>
        <dbReference type="ARBA" id="ARBA00005672"/>
    </source>
</evidence>
<dbReference type="PROSITE" id="PS00678">
    <property type="entry name" value="WD_REPEATS_1"/>
    <property type="match status" value="1"/>
</dbReference>
<keyword evidence="7" id="KW-1185">Reference proteome</keyword>
<dbReference type="InterPro" id="IPR040323">
    <property type="entry name" value="EIPR1"/>
</dbReference>
<feature type="compositionally biased region" description="Basic residues" evidence="5">
    <location>
        <begin position="932"/>
        <end position="943"/>
    </location>
</feature>